<reference evidence="3 4" key="1">
    <citation type="submission" date="2014-04" db="EMBL/GenBank/DDBJ databases">
        <authorList>
            <consortium name="DOE Joint Genome Institute"/>
            <person name="Kuo A."/>
            <person name="Kohler A."/>
            <person name="Jargeat P."/>
            <person name="Nagy L.G."/>
            <person name="Floudas D."/>
            <person name="Copeland A."/>
            <person name="Barry K.W."/>
            <person name="Cichocki N."/>
            <person name="Veneault-Fourrey C."/>
            <person name="LaButti K."/>
            <person name="Lindquist E.A."/>
            <person name="Lipzen A."/>
            <person name="Lundell T."/>
            <person name="Morin E."/>
            <person name="Murat C."/>
            <person name="Sun H."/>
            <person name="Tunlid A."/>
            <person name="Henrissat B."/>
            <person name="Grigoriev I.V."/>
            <person name="Hibbett D.S."/>
            <person name="Martin F."/>
            <person name="Nordberg H.P."/>
            <person name="Cantor M.N."/>
            <person name="Hua S.X."/>
        </authorList>
    </citation>
    <scope>NUCLEOTIDE SEQUENCE [LARGE SCALE GENOMIC DNA]</scope>
    <source>
        <strain evidence="3 4">Ve08.2h10</strain>
    </source>
</reference>
<keyword evidence="1" id="KW-0238">DNA-binding</keyword>
<dbReference type="SUPFAM" id="SSF47823">
    <property type="entry name" value="lambda integrase-like, N-terminal domain"/>
    <property type="match status" value="1"/>
</dbReference>
<feature type="non-terminal residue" evidence="3">
    <location>
        <position position="170"/>
    </location>
</feature>
<dbReference type="STRING" id="930991.A0A0D0EBY3"/>
<organism evidence="3 4">
    <name type="scientific">Paxillus rubicundulus Ve08.2h10</name>
    <dbReference type="NCBI Taxonomy" id="930991"/>
    <lineage>
        <taxon>Eukaryota</taxon>
        <taxon>Fungi</taxon>
        <taxon>Dikarya</taxon>
        <taxon>Basidiomycota</taxon>
        <taxon>Agaricomycotina</taxon>
        <taxon>Agaricomycetes</taxon>
        <taxon>Agaricomycetidae</taxon>
        <taxon>Boletales</taxon>
        <taxon>Paxilineae</taxon>
        <taxon>Paxillaceae</taxon>
        <taxon>Paxillus</taxon>
    </lineage>
</organism>
<evidence type="ECO:0000313" key="4">
    <source>
        <dbReference type="Proteomes" id="UP000054538"/>
    </source>
</evidence>
<dbReference type="HOGENOM" id="CLU_003292_7_3_1"/>
<proteinExistence type="predicted"/>
<dbReference type="AlphaFoldDB" id="A0A0D0EBY3"/>
<dbReference type="EMBL" id="KN824893">
    <property type="protein sequence ID" value="KIK98420.1"/>
    <property type="molecule type" value="Genomic_DNA"/>
</dbReference>
<name>A0A0D0EBY3_9AGAM</name>
<keyword evidence="4" id="KW-1185">Reference proteome</keyword>
<evidence type="ECO:0000256" key="2">
    <source>
        <dbReference type="SAM" id="MobiDB-lite"/>
    </source>
</evidence>
<dbReference type="InParanoid" id="A0A0D0EBY3"/>
<dbReference type="OrthoDB" id="2664079at2759"/>
<dbReference type="GO" id="GO:0003677">
    <property type="term" value="F:DNA binding"/>
    <property type="evidence" value="ECO:0007669"/>
    <property type="project" value="UniProtKB-KW"/>
</dbReference>
<dbReference type="Gene3D" id="1.10.150.130">
    <property type="match status" value="1"/>
</dbReference>
<protein>
    <submittedName>
        <fullName evidence="3">Uncharacterized protein</fullName>
    </submittedName>
</protein>
<dbReference type="Proteomes" id="UP000054538">
    <property type="component" value="Unassembled WGS sequence"/>
</dbReference>
<sequence>PNTTGRAPRSPKKPMVSSLESNPLLCPSPLCPSCKARDWLLLWVPIKPRSILDSKATLSLIDMQRIYSVIAHAWADSTKETYGSGLLAFHIFCDNKNIPKLERPPAVPSIISAFISNLAGSYSGSAISNYVSGVKAWHTVHGLEWALNDTETDALLKAASSLAPSQSKRP</sequence>
<evidence type="ECO:0000256" key="1">
    <source>
        <dbReference type="ARBA" id="ARBA00023125"/>
    </source>
</evidence>
<gene>
    <name evidence="3" type="ORF">PAXRUDRAFT_52962</name>
</gene>
<evidence type="ECO:0000313" key="3">
    <source>
        <dbReference type="EMBL" id="KIK98420.1"/>
    </source>
</evidence>
<dbReference type="InterPro" id="IPR010998">
    <property type="entry name" value="Integrase_recombinase_N"/>
</dbReference>
<feature type="non-terminal residue" evidence="3">
    <location>
        <position position="1"/>
    </location>
</feature>
<accession>A0A0D0EBY3</accession>
<reference evidence="4" key="2">
    <citation type="submission" date="2015-01" db="EMBL/GenBank/DDBJ databases">
        <title>Evolutionary Origins and Diversification of the Mycorrhizal Mutualists.</title>
        <authorList>
            <consortium name="DOE Joint Genome Institute"/>
            <consortium name="Mycorrhizal Genomics Consortium"/>
            <person name="Kohler A."/>
            <person name="Kuo A."/>
            <person name="Nagy L.G."/>
            <person name="Floudas D."/>
            <person name="Copeland A."/>
            <person name="Barry K.W."/>
            <person name="Cichocki N."/>
            <person name="Veneault-Fourrey C."/>
            <person name="LaButti K."/>
            <person name="Lindquist E.A."/>
            <person name="Lipzen A."/>
            <person name="Lundell T."/>
            <person name="Morin E."/>
            <person name="Murat C."/>
            <person name="Riley R."/>
            <person name="Ohm R."/>
            <person name="Sun H."/>
            <person name="Tunlid A."/>
            <person name="Henrissat B."/>
            <person name="Grigoriev I.V."/>
            <person name="Hibbett D.S."/>
            <person name="Martin F."/>
        </authorList>
    </citation>
    <scope>NUCLEOTIDE SEQUENCE [LARGE SCALE GENOMIC DNA]</scope>
    <source>
        <strain evidence="4">Ve08.2h10</strain>
    </source>
</reference>
<feature type="region of interest" description="Disordered" evidence="2">
    <location>
        <begin position="1"/>
        <end position="20"/>
    </location>
</feature>